<keyword evidence="3" id="KW-1185">Reference proteome</keyword>
<dbReference type="AlphaFoldDB" id="A0A4R7S4I4"/>
<evidence type="ECO:0000313" key="3">
    <source>
        <dbReference type="Proteomes" id="UP000295662"/>
    </source>
</evidence>
<sequence>MNSQASHSTLKSYWQDFKSSAPGHRFKDFYERRQEERSGSGYGKRFLYVGLGLGLVIAGVVFLALPGPGLLGVALGLALIAGEFSFMASWLDRGEVMLREAVHVLAKWWGHLQSYQRTLCWVLGCLLILAMAGVIYEWLR</sequence>
<dbReference type="Proteomes" id="UP000295662">
    <property type="component" value="Unassembled WGS sequence"/>
</dbReference>
<dbReference type="OrthoDB" id="195705at2"/>
<feature type="transmembrane region" description="Helical" evidence="1">
    <location>
        <begin position="119"/>
        <end position="139"/>
    </location>
</feature>
<keyword evidence="1" id="KW-0472">Membrane</keyword>
<keyword evidence="1 2" id="KW-0812">Transmembrane</keyword>
<accession>A0A4R7S4I4</accession>
<name>A0A4R7S4I4_9BACT</name>
<comment type="caution">
    <text evidence="2">The sequence shown here is derived from an EMBL/GenBank/DDBJ whole genome shotgun (WGS) entry which is preliminary data.</text>
</comment>
<gene>
    <name evidence="2" type="ORF">EI77_01812</name>
</gene>
<reference evidence="2 3" key="1">
    <citation type="submission" date="2019-03" db="EMBL/GenBank/DDBJ databases">
        <title>Genomic Encyclopedia of Archaeal and Bacterial Type Strains, Phase II (KMG-II): from individual species to whole genera.</title>
        <authorList>
            <person name="Goeker M."/>
        </authorList>
    </citation>
    <scope>NUCLEOTIDE SEQUENCE [LARGE SCALE GENOMIC DNA]</scope>
    <source>
        <strain evidence="2 3">ATCC 25309</strain>
    </source>
</reference>
<dbReference type="RefSeq" id="WP_133794794.1">
    <property type="nucleotide sequence ID" value="NZ_SOCA01000002.1"/>
</dbReference>
<keyword evidence="1" id="KW-1133">Transmembrane helix</keyword>
<protein>
    <submittedName>
        <fullName evidence="2">Putative transmembrane protein PGPGW</fullName>
    </submittedName>
</protein>
<dbReference type="Pfam" id="PF09656">
    <property type="entry name" value="PGPGW"/>
    <property type="match status" value="1"/>
</dbReference>
<evidence type="ECO:0000256" key="1">
    <source>
        <dbReference type="SAM" id="Phobius"/>
    </source>
</evidence>
<proteinExistence type="predicted"/>
<dbReference type="InterPro" id="IPR019099">
    <property type="entry name" value="Uncharacterised_PGPGW_TM"/>
</dbReference>
<feature type="transmembrane region" description="Helical" evidence="1">
    <location>
        <begin position="46"/>
        <end position="65"/>
    </location>
</feature>
<organism evidence="2 3">
    <name type="scientific">Prosthecobacter fusiformis</name>
    <dbReference type="NCBI Taxonomy" id="48464"/>
    <lineage>
        <taxon>Bacteria</taxon>
        <taxon>Pseudomonadati</taxon>
        <taxon>Verrucomicrobiota</taxon>
        <taxon>Verrucomicrobiia</taxon>
        <taxon>Verrucomicrobiales</taxon>
        <taxon>Verrucomicrobiaceae</taxon>
        <taxon>Prosthecobacter</taxon>
    </lineage>
</organism>
<feature type="transmembrane region" description="Helical" evidence="1">
    <location>
        <begin position="71"/>
        <end position="91"/>
    </location>
</feature>
<dbReference type="EMBL" id="SOCA01000002">
    <property type="protein sequence ID" value="TDU73342.1"/>
    <property type="molecule type" value="Genomic_DNA"/>
</dbReference>
<evidence type="ECO:0000313" key="2">
    <source>
        <dbReference type="EMBL" id="TDU73342.1"/>
    </source>
</evidence>